<dbReference type="SMART" id="SM00387">
    <property type="entry name" value="HATPase_c"/>
    <property type="match status" value="1"/>
</dbReference>
<dbReference type="PRINTS" id="PR00344">
    <property type="entry name" value="BCTRLSENSOR"/>
</dbReference>
<dbReference type="InterPro" id="IPR036890">
    <property type="entry name" value="HATPase_C_sf"/>
</dbReference>
<keyword evidence="4" id="KW-1133">Transmembrane helix</keyword>
<dbReference type="Gene3D" id="1.10.287.130">
    <property type="match status" value="1"/>
</dbReference>
<reference evidence="7" key="1">
    <citation type="journal article" date="2019" name="Int. J. Syst. Evol. Microbiol.">
        <title>The Global Catalogue of Microorganisms (GCM) 10K type strain sequencing project: providing services to taxonomists for standard genome sequencing and annotation.</title>
        <authorList>
            <consortium name="The Broad Institute Genomics Platform"/>
            <consortium name="The Broad Institute Genome Sequencing Center for Infectious Disease"/>
            <person name="Wu L."/>
            <person name="Ma J."/>
        </authorList>
    </citation>
    <scope>NUCLEOTIDE SEQUENCE [LARGE SCALE GENOMIC DNA]</scope>
    <source>
        <strain evidence="7">JCM 17551</strain>
    </source>
</reference>
<evidence type="ECO:0000256" key="4">
    <source>
        <dbReference type="SAM" id="Phobius"/>
    </source>
</evidence>
<dbReference type="InterPro" id="IPR004358">
    <property type="entry name" value="Sig_transdc_His_kin-like_C"/>
</dbReference>
<dbReference type="PANTHER" id="PTHR43065:SF48">
    <property type="entry name" value="HISTIDINE KINASE"/>
    <property type="match status" value="1"/>
</dbReference>
<evidence type="ECO:0000259" key="5">
    <source>
        <dbReference type="PROSITE" id="PS50109"/>
    </source>
</evidence>
<keyword evidence="3" id="KW-0175">Coiled coil</keyword>
<dbReference type="PROSITE" id="PS50109">
    <property type="entry name" value="HIS_KIN"/>
    <property type="match status" value="1"/>
</dbReference>
<keyword evidence="7" id="KW-1185">Reference proteome</keyword>
<dbReference type="InterPro" id="IPR003594">
    <property type="entry name" value="HATPase_dom"/>
</dbReference>
<proteinExistence type="predicted"/>
<dbReference type="EC" id="2.7.13.3" evidence="2"/>
<dbReference type="PANTHER" id="PTHR43065">
    <property type="entry name" value="SENSOR HISTIDINE KINASE"/>
    <property type="match status" value="1"/>
</dbReference>
<protein>
    <recommendedName>
        <fullName evidence="2">histidine kinase</fullName>
        <ecNumber evidence="2">2.7.13.3</ecNumber>
    </recommendedName>
</protein>
<evidence type="ECO:0000256" key="1">
    <source>
        <dbReference type="ARBA" id="ARBA00000085"/>
    </source>
</evidence>
<dbReference type="RefSeq" id="WP_344797050.1">
    <property type="nucleotide sequence ID" value="NZ_BAABBN010000004.1"/>
</dbReference>
<comment type="caution">
    <text evidence="6">The sequence shown here is derived from an EMBL/GenBank/DDBJ whole genome shotgun (WGS) entry which is preliminary data.</text>
</comment>
<feature type="domain" description="Histidine kinase" evidence="5">
    <location>
        <begin position="384"/>
        <end position="618"/>
    </location>
</feature>
<gene>
    <name evidence="6" type="ORF">GCM10022277_14860</name>
</gene>
<dbReference type="Pfam" id="PF02518">
    <property type="entry name" value="HATPase_c"/>
    <property type="match status" value="1"/>
</dbReference>
<feature type="coiled-coil region" evidence="3">
    <location>
        <begin position="334"/>
        <end position="361"/>
    </location>
</feature>
<feature type="transmembrane region" description="Helical" evidence="4">
    <location>
        <begin position="12"/>
        <end position="32"/>
    </location>
</feature>
<feature type="transmembrane region" description="Helical" evidence="4">
    <location>
        <begin position="269"/>
        <end position="287"/>
    </location>
</feature>
<evidence type="ECO:0000313" key="6">
    <source>
        <dbReference type="EMBL" id="GAA3920290.1"/>
    </source>
</evidence>
<sequence length="625" mass="71014">MANKTRTLKRHSLIIDLSLVFLILAIFWMIIVDSKKSLLIQKELEHRRLIVSMNEVIDSFIIREIGQVQIALPYLEHASLQTDEDQSAFRKLASLEAVFSVDSNALVKKVFFNKYGKKYVESIDLSSSKINGYILEAINSKLRVITPIYVSVISGKEVFGFLFPSKTGVLIAEVDVNGLFTIIDQTGLLNLYESVIFLLLKPDSNEIIYRSSREKYPYREFLPVDEEQIILNDERYYFNTQILKDLNIQIVVLTPEEFYRGYFDIIRKYFVFLIVCMLFFYLLRGFWGKKYFYDPLNTFLKTTEKDRMSEVSLQSPYQEWIAFEEAYNSARTALSQSQDALSQSSQELEKAINQLIQAEKLATLGQLVPTVAHEIVNSVSFVSTTQHNIIHKLNELESFFNTLIGNDPKVAKISGQVKKQIEDIRKPIMDVKTTTQSILNITQALRKASRFDEEPVENVSLKNIIKECLLILSGKTKHHSIETHFSDIPLITCFPSQIGQVVTNLIVNAVDAIDEAIMNHDGTIQGFKGKVILTLLVEDRDEVEGICLQVEDNGQGIPAEIRDKALEAFFTTKPTGLSTGLGLAICYKIVQKHQGTLKISDSELLRGACLEVWLPVKALTIRPDP</sequence>
<keyword evidence="4" id="KW-0812">Transmembrane</keyword>
<dbReference type="SUPFAM" id="SSF55874">
    <property type="entry name" value="ATPase domain of HSP90 chaperone/DNA topoisomerase II/histidine kinase"/>
    <property type="match status" value="1"/>
</dbReference>
<evidence type="ECO:0000313" key="7">
    <source>
        <dbReference type="Proteomes" id="UP001501565"/>
    </source>
</evidence>
<evidence type="ECO:0000256" key="2">
    <source>
        <dbReference type="ARBA" id="ARBA00012438"/>
    </source>
</evidence>
<dbReference type="InterPro" id="IPR005467">
    <property type="entry name" value="His_kinase_dom"/>
</dbReference>
<dbReference type="Gene3D" id="3.30.565.10">
    <property type="entry name" value="Histidine kinase-like ATPase, C-terminal domain"/>
    <property type="match status" value="1"/>
</dbReference>
<dbReference type="EMBL" id="BAABBN010000004">
    <property type="protein sequence ID" value="GAA3920290.1"/>
    <property type="molecule type" value="Genomic_DNA"/>
</dbReference>
<keyword evidence="4" id="KW-0472">Membrane</keyword>
<evidence type="ECO:0000256" key="3">
    <source>
        <dbReference type="SAM" id="Coils"/>
    </source>
</evidence>
<comment type="catalytic activity">
    <reaction evidence="1">
        <text>ATP + protein L-histidine = ADP + protein N-phospho-L-histidine.</text>
        <dbReference type="EC" id="2.7.13.3"/>
    </reaction>
</comment>
<organism evidence="6 7">
    <name type="scientific">Litoribacillus peritrichatus</name>
    <dbReference type="NCBI Taxonomy" id="718191"/>
    <lineage>
        <taxon>Bacteria</taxon>
        <taxon>Pseudomonadati</taxon>
        <taxon>Pseudomonadota</taxon>
        <taxon>Gammaproteobacteria</taxon>
        <taxon>Oceanospirillales</taxon>
        <taxon>Oceanospirillaceae</taxon>
        <taxon>Litoribacillus</taxon>
    </lineage>
</organism>
<dbReference type="Proteomes" id="UP001501565">
    <property type="component" value="Unassembled WGS sequence"/>
</dbReference>
<accession>A0ABP7MDA8</accession>
<name>A0ABP7MDA8_9GAMM</name>